<dbReference type="InterPro" id="IPR009337">
    <property type="entry name" value="DUF995"/>
</dbReference>
<dbReference type="Pfam" id="PF06191">
    <property type="entry name" value="DUF995"/>
    <property type="match status" value="1"/>
</dbReference>
<evidence type="ECO:0008006" key="4">
    <source>
        <dbReference type="Google" id="ProtNLM"/>
    </source>
</evidence>
<evidence type="ECO:0000313" key="3">
    <source>
        <dbReference type="Proteomes" id="UP000031368"/>
    </source>
</evidence>
<dbReference type="RefSeq" id="WP_039846734.1">
    <property type="nucleotide sequence ID" value="NZ_CP006877.1"/>
</dbReference>
<feature type="signal peptide" evidence="1">
    <location>
        <begin position="1"/>
        <end position="25"/>
    </location>
</feature>
<evidence type="ECO:0000256" key="1">
    <source>
        <dbReference type="SAM" id="SignalP"/>
    </source>
</evidence>
<proteinExistence type="predicted"/>
<accession>A0A0B4WZI1</accession>
<protein>
    <recommendedName>
        <fullName evidence="4">DUF995 domain-containing protein</fullName>
    </recommendedName>
</protein>
<sequence>MKIGTRTYGAAAAVLSLVLCLPGAAAGAEAKKAPMPLSAYELYQLYRDKTWTWGAGGGRFMDEGRRFVAWTNDGGKQWVAEGRWAVDDLGQMCMRATWTNEEGPARVSTCFGHRKIGRVIYQKRQPDGNWYIFRHASARAGDEYLKLVPADTVSANADAYRQKLMARR</sequence>
<dbReference type="EMBL" id="CP006877">
    <property type="protein sequence ID" value="AJD41059.1"/>
    <property type="molecule type" value="Genomic_DNA"/>
</dbReference>
<evidence type="ECO:0000313" key="2">
    <source>
        <dbReference type="EMBL" id="AJD41059.1"/>
    </source>
</evidence>
<gene>
    <name evidence="2" type="ORF">RGR602_CH01720</name>
</gene>
<dbReference type="Proteomes" id="UP000031368">
    <property type="component" value="Chromosome"/>
</dbReference>
<dbReference type="AlphaFoldDB" id="A0A0B4WZI1"/>
<name>A0A0B4WZI1_9HYPH</name>
<dbReference type="HOGENOM" id="CLU_099449_0_0_5"/>
<keyword evidence="3" id="KW-1185">Reference proteome</keyword>
<feature type="chain" id="PRO_5002096877" description="DUF995 domain-containing protein" evidence="1">
    <location>
        <begin position="26"/>
        <end position="168"/>
    </location>
</feature>
<keyword evidence="1" id="KW-0732">Signal</keyword>
<dbReference type="KEGG" id="rga:RGR602_CH01720"/>
<reference evidence="2 3" key="1">
    <citation type="submission" date="2013-11" db="EMBL/GenBank/DDBJ databases">
        <title>Complete genome sequence of Rhizobium gallicum bv. gallicum R602.</title>
        <authorList>
            <person name="Bustos P."/>
            <person name="Santamaria R.I."/>
            <person name="Lozano L."/>
            <person name="Acosta J.L."/>
            <person name="Ormeno-Orrillo E."/>
            <person name="Rogel M.A."/>
            <person name="Romero D."/>
            <person name="Cevallos M.A."/>
            <person name="Martinez-Romero E."/>
            <person name="Gonzalez V."/>
        </authorList>
    </citation>
    <scope>NUCLEOTIDE SEQUENCE [LARGE SCALE GENOMIC DNA]</scope>
    <source>
        <strain evidence="2 3">R602</strain>
    </source>
</reference>
<organism evidence="2 3">
    <name type="scientific">Rhizobium gallicum bv. gallicum R602sp</name>
    <dbReference type="NCBI Taxonomy" id="1041138"/>
    <lineage>
        <taxon>Bacteria</taxon>
        <taxon>Pseudomonadati</taxon>
        <taxon>Pseudomonadota</taxon>
        <taxon>Alphaproteobacteria</taxon>
        <taxon>Hyphomicrobiales</taxon>
        <taxon>Rhizobiaceae</taxon>
        <taxon>Rhizobium/Agrobacterium group</taxon>
        <taxon>Rhizobium</taxon>
    </lineage>
</organism>